<organism evidence="2 3">
    <name type="scientific">Isosphaera pallida (strain ATCC 43644 / DSM 9630 / IS1B)</name>
    <dbReference type="NCBI Taxonomy" id="575540"/>
    <lineage>
        <taxon>Bacteria</taxon>
        <taxon>Pseudomonadati</taxon>
        <taxon>Planctomycetota</taxon>
        <taxon>Planctomycetia</taxon>
        <taxon>Isosphaerales</taxon>
        <taxon>Isosphaeraceae</taxon>
        <taxon>Isosphaera</taxon>
    </lineage>
</organism>
<gene>
    <name evidence="2" type="ordered locus">Isop_0216</name>
</gene>
<keyword evidence="3" id="KW-1185">Reference proteome</keyword>
<dbReference type="Proteomes" id="UP000008631">
    <property type="component" value="Chromosome"/>
</dbReference>
<feature type="region of interest" description="Disordered" evidence="1">
    <location>
        <begin position="1"/>
        <end position="20"/>
    </location>
</feature>
<dbReference type="KEGG" id="ipa:Isop_0216"/>
<dbReference type="STRING" id="575540.Isop_0216"/>
<evidence type="ECO:0000313" key="2">
    <source>
        <dbReference type="EMBL" id="ADV60813.1"/>
    </source>
</evidence>
<dbReference type="EMBL" id="CP002353">
    <property type="protein sequence ID" value="ADV60813.1"/>
    <property type="molecule type" value="Genomic_DNA"/>
</dbReference>
<reference key="1">
    <citation type="submission" date="2010-11" db="EMBL/GenBank/DDBJ databases">
        <title>The complete sequence of chromosome of Isophaera pallida ATCC 43644.</title>
        <authorList>
            <consortium name="US DOE Joint Genome Institute (JGI-PGF)"/>
            <person name="Lucas S."/>
            <person name="Copeland A."/>
            <person name="Lapidus A."/>
            <person name="Bruce D."/>
            <person name="Goodwin L."/>
            <person name="Pitluck S."/>
            <person name="Kyrpides N."/>
            <person name="Mavromatis K."/>
            <person name="Pagani I."/>
            <person name="Ivanova N."/>
            <person name="Saunders E."/>
            <person name="Brettin T."/>
            <person name="Detter J.C."/>
            <person name="Han C."/>
            <person name="Tapia R."/>
            <person name="Land M."/>
            <person name="Hauser L."/>
            <person name="Markowitz V."/>
            <person name="Cheng J.-F."/>
            <person name="Hugenholtz P."/>
            <person name="Woyke T."/>
            <person name="Wu D."/>
            <person name="Eisen J.A."/>
        </authorList>
    </citation>
    <scope>NUCLEOTIDE SEQUENCE</scope>
    <source>
        <strain>ATCC 43644</strain>
    </source>
</reference>
<accession>E8QWC6</accession>
<protein>
    <submittedName>
        <fullName evidence="2">Uncharacterized protein</fullName>
    </submittedName>
</protein>
<name>E8QWC6_ISOPI</name>
<dbReference type="eggNOG" id="ENOG502ZNVP">
    <property type="taxonomic scope" value="Bacteria"/>
</dbReference>
<dbReference type="OrthoDB" id="266404at2"/>
<evidence type="ECO:0000256" key="1">
    <source>
        <dbReference type="SAM" id="MobiDB-lite"/>
    </source>
</evidence>
<proteinExistence type="predicted"/>
<feature type="compositionally biased region" description="Polar residues" evidence="1">
    <location>
        <begin position="1"/>
        <end position="19"/>
    </location>
</feature>
<sequence>MNPSGMDTPSRGDSATQGDFNRDAEAMTWVGEEVGLNRLLGLYDVPAFARRGQATESALEAFERGVLRERALRLKEVVRRLDEWRDAARSFETLGPDELARRAGLKVPIEPLIAVVEQELQRPSGVSAVALALSRGEAATNRPTPTPKPPPEPAPSQARAGSWSGRLRLRARTRALRAAVERFNRLWDMYLSSLDLSAINQIVNDYNSYYLLEKECVMGSRLLAGRLFEPLAPLEVETLRRRFPPLPMI</sequence>
<dbReference type="RefSeq" id="WP_013563102.1">
    <property type="nucleotide sequence ID" value="NC_014962.1"/>
</dbReference>
<feature type="region of interest" description="Disordered" evidence="1">
    <location>
        <begin position="136"/>
        <end position="162"/>
    </location>
</feature>
<dbReference type="InParanoid" id="E8QWC6"/>
<dbReference type="HOGENOM" id="CLU_1114643_0_0_0"/>
<dbReference type="AlphaFoldDB" id="E8QWC6"/>
<feature type="compositionally biased region" description="Pro residues" evidence="1">
    <location>
        <begin position="144"/>
        <end position="154"/>
    </location>
</feature>
<reference evidence="2 3" key="2">
    <citation type="journal article" date="2011" name="Stand. Genomic Sci.">
        <title>Complete genome sequence of Isosphaera pallida type strain (IS1B).</title>
        <authorList>
            <consortium name="US DOE Joint Genome Institute (JGI-PGF)"/>
            <person name="Goker M."/>
            <person name="Cleland D."/>
            <person name="Saunders E."/>
            <person name="Lapidus A."/>
            <person name="Nolan M."/>
            <person name="Lucas S."/>
            <person name="Hammon N."/>
            <person name="Deshpande S."/>
            <person name="Cheng J.F."/>
            <person name="Tapia R."/>
            <person name="Han C."/>
            <person name="Goodwin L."/>
            <person name="Pitluck S."/>
            <person name="Liolios K."/>
            <person name="Pagani I."/>
            <person name="Ivanova N."/>
            <person name="Mavromatis K."/>
            <person name="Pati A."/>
            <person name="Chen A."/>
            <person name="Palaniappan K."/>
            <person name="Land M."/>
            <person name="Hauser L."/>
            <person name="Chang Y.J."/>
            <person name="Jeffries C.D."/>
            <person name="Detter J.C."/>
            <person name="Beck B."/>
            <person name="Woyke T."/>
            <person name="Bristow J."/>
            <person name="Eisen J.A."/>
            <person name="Markowitz V."/>
            <person name="Hugenholtz P."/>
            <person name="Kyrpides N.C."/>
            <person name="Klenk H.P."/>
        </authorList>
    </citation>
    <scope>NUCLEOTIDE SEQUENCE [LARGE SCALE GENOMIC DNA]</scope>
    <source>
        <strain evidence="3">ATCC 43644 / DSM 9630 / IS1B</strain>
    </source>
</reference>
<evidence type="ECO:0000313" key="3">
    <source>
        <dbReference type="Proteomes" id="UP000008631"/>
    </source>
</evidence>